<evidence type="ECO:0000313" key="4">
    <source>
        <dbReference type="Proteomes" id="UP000030645"/>
    </source>
</evidence>
<dbReference type="EMBL" id="KE346013">
    <property type="protein sequence ID" value="EXC24144.1"/>
    <property type="molecule type" value="Genomic_DNA"/>
</dbReference>
<name>W9S302_9ROSA</name>
<accession>W9S302</accession>
<organism evidence="3 4">
    <name type="scientific">Morus notabilis</name>
    <dbReference type="NCBI Taxonomy" id="981085"/>
    <lineage>
        <taxon>Eukaryota</taxon>
        <taxon>Viridiplantae</taxon>
        <taxon>Streptophyta</taxon>
        <taxon>Embryophyta</taxon>
        <taxon>Tracheophyta</taxon>
        <taxon>Spermatophyta</taxon>
        <taxon>Magnoliopsida</taxon>
        <taxon>eudicotyledons</taxon>
        <taxon>Gunneridae</taxon>
        <taxon>Pentapetalae</taxon>
        <taxon>rosids</taxon>
        <taxon>fabids</taxon>
        <taxon>Rosales</taxon>
        <taxon>Moraceae</taxon>
        <taxon>Moreae</taxon>
        <taxon>Morus</taxon>
    </lineage>
</organism>
<reference evidence="4" key="1">
    <citation type="submission" date="2013-01" db="EMBL/GenBank/DDBJ databases">
        <title>Draft Genome Sequence of a Mulberry Tree, Morus notabilis C.K. Schneid.</title>
        <authorList>
            <person name="He N."/>
            <person name="Zhao S."/>
        </authorList>
    </citation>
    <scope>NUCLEOTIDE SEQUENCE</scope>
</reference>
<proteinExistence type="predicted"/>
<sequence>MLKAANYLDCARLTDLLIKKVAAAMKDKTVEQLYQFWGVESDFTPEEEEENHRRYGWIYD</sequence>
<keyword evidence="4" id="KW-1185">Reference proteome</keyword>
<dbReference type="Pfam" id="PF01466">
    <property type="entry name" value="Skp1"/>
    <property type="match status" value="1"/>
</dbReference>
<gene>
    <name evidence="3" type="ORF">L484_015159</name>
</gene>
<evidence type="ECO:0000313" key="3">
    <source>
        <dbReference type="EMBL" id="EXC24144.1"/>
    </source>
</evidence>
<evidence type="ECO:0000256" key="1">
    <source>
        <dbReference type="ARBA" id="ARBA00004906"/>
    </source>
</evidence>
<dbReference type="InterPro" id="IPR036296">
    <property type="entry name" value="SKP1-like_dim_sf"/>
</dbReference>
<dbReference type="InterPro" id="IPR011333">
    <property type="entry name" value="SKP1/BTB/POZ_sf"/>
</dbReference>
<feature type="domain" description="SKP1 component dimerisation" evidence="2">
    <location>
        <begin position="12"/>
        <end position="58"/>
    </location>
</feature>
<dbReference type="STRING" id="981085.W9S302"/>
<dbReference type="Gene3D" id="3.30.710.10">
    <property type="entry name" value="Potassium Channel Kv1.1, Chain A"/>
    <property type="match status" value="1"/>
</dbReference>
<dbReference type="Proteomes" id="UP000030645">
    <property type="component" value="Unassembled WGS sequence"/>
</dbReference>
<dbReference type="SUPFAM" id="SSF81382">
    <property type="entry name" value="Skp1 dimerisation domain-like"/>
    <property type="match status" value="1"/>
</dbReference>
<dbReference type="GO" id="GO:0006511">
    <property type="term" value="P:ubiquitin-dependent protein catabolic process"/>
    <property type="evidence" value="ECO:0007669"/>
    <property type="project" value="InterPro"/>
</dbReference>
<dbReference type="InterPro" id="IPR016072">
    <property type="entry name" value="Skp1_comp_dimer"/>
</dbReference>
<evidence type="ECO:0000259" key="2">
    <source>
        <dbReference type="Pfam" id="PF01466"/>
    </source>
</evidence>
<protein>
    <submittedName>
        <fullName evidence="3">SKP1-like protein 9</fullName>
    </submittedName>
</protein>
<dbReference type="AlphaFoldDB" id="W9S302"/>
<dbReference type="OrthoDB" id="2342932at2759"/>
<comment type="pathway">
    <text evidence="1">Protein modification; protein ubiquitination.</text>
</comment>
<dbReference type="KEGG" id="mnt:21398269"/>